<protein>
    <submittedName>
        <fullName evidence="9">Azaleucine resistance protein AzlC</fullName>
    </submittedName>
</protein>
<dbReference type="EMBL" id="AGXA01000022">
    <property type="protein sequence ID" value="EKU93253.1"/>
    <property type="molecule type" value="Genomic_DNA"/>
</dbReference>
<gene>
    <name evidence="9" type="ORF">HMPREF9698_01414</name>
</gene>
<evidence type="ECO:0000313" key="10">
    <source>
        <dbReference type="Proteomes" id="UP000009875"/>
    </source>
</evidence>
<evidence type="ECO:0000256" key="6">
    <source>
        <dbReference type="ARBA" id="ARBA00022989"/>
    </source>
</evidence>
<dbReference type="eggNOG" id="COG1296">
    <property type="taxonomic scope" value="Bacteria"/>
</dbReference>
<dbReference type="GO" id="GO:1903785">
    <property type="term" value="P:L-valine transmembrane transport"/>
    <property type="evidence" value="ECO:0007669"/>
    <property type="project" value="TreeGrafter"/>
</dbReference>
<keyword evidence="5 8" id="KW-0812">Transmembrane</keyword>
<evidence type="ECO:0000313" key="9">
    <source>
        <dbReference type="EMBL" id="EKU93253.1"/>
    </source>
</evidence>
<feature type="transmembrane region" description="Helical" evidence="8">
    <location>
        <begin position="52"/>
        <end position="79"/>
    </location>
</feature>
<evidence type="ECO:0000256" key="2">
    <source>
        <dbReference type="ARBA" id="ARBA00010735"/>
    </source>
</evidence>
<comment type="caution">
    <text evidence="9">The sequence shown here is derived from an EMBL/GenBank/DDBJ whole genome shotgun (WGS) entry which is preliminary data.</text>
</comment>
<dbReference type="HOGENOM" id="CLU_065777_3_0_9"/>
<name>K9E971_9LACT</name>
<dbReference type="STRING" id="883081.HMPREF9698_01414"/>
<evidence type="ECO:0000256" key="5">
    <source>
        <dbReference type="ARBA" id="ARBA00022692"/>
    </source>
</evidence>
<dbReference type="AlphaFoldDB" id="K9E971"/>
<dbReference type="PANTHER" id="PTHR34979">
    <property type="entry name" value="INNER MEMBRANE PROTEIN YGAZ"/>
    <property type="match status" value="1"/>
</dbReference>
<keyword evidence="10" id="KW-1185">Reference proteome</keyword>
<proteinExistence type="inferred from homology"/>
<feature type="transmembrane region" description="Helical" evidence="8">
    <location>
        <begin position="156"/>
        <end position="174"/>
    </location>
</feature>
<evidence type="ECO:0000256" key="3">
    <source>
        <dbReference type="ARBA" id="ARBA00022448"/>
    </source>
</evidence>
<evidence type="ECO:0000256" key="1">
    <source>
        <dbReference type="ARBA" id="ARBA00004651"/>
    </source>
</evidence>
<keyword evidence="7 8" id="KW-0472">Membrane</keyword>
<comment type="subcellular location">
    <subcellularLocation>
        <location evidence="1">Cell membrane</location>
        <topology evidence="1">Multi-pass membrane protein</topology>
    </subcellularLocation>
</comment>
<organism evidence="9 10">
    <name type="scientific">Alloiococcus otitis ATCC 51267</name>
    <dbReference type="NCBI Taxonomy" id="883081"/>
    <lineage>
        <taxon>Bacteria</taxon>
        <taxon>Bacillati</taxon>
        <taxon>Bacillota</taxon>
        <taxon>Bacilli</taxon>
        <taxon>Lactobacillales</taxon>
        <taxon>Carnobacteriaceae</taxon>
        <taxon>Alloiococcus</taxon>
    </lineage>
</organism>
<evidence type="ECO:0000256" key="4">
    <source>
        <dbReference type="ARBA" id="ARBA00022475"/>
    </source>
</evidence>
<evidence type="ECO:0000256" key="7">
    <source>
        <dbReference type="ARBA" id="ARBA00023136"/>
    </source>
</evidence>
<feature type="transmembrane region" description="Helical" evidence="8">
    <location>
        <begin position="130"/>
        <end position="150"/>
    </location>
</feature>
<reference evidence="9 10" key="1">
    <citation type="submission" date="2012-09" db="EMBL/GenBank/DDBJ databases">
        <title>The Genome Sequence of Alloiococcus otitis ATCC 51267.</title>
        <authorList>
            <consortium name="The Broad Institute Genome Sequencing Platform"/>
            <person name="Earl A."/>
            <person name="Ward D."/>
            <person name="Feldgarden M."/>
            <person name="Gevers D."/>
            <person name="Huys G."/>
            <person name="Walker B."/>
            <person name="Young S.K."/>
            <person name="Zeng Q."/>
            <person name="Gargeya S."/>
            <person name="Fitzgerald M."/>
            <person name="Haas B."/>
            <person name="Abouelleil A."/>
            <person name="Alvarado L."/>
            <person name="Arachchi H.M."/>
            <person name="Berlin A.M."/>
            <person name="Chapman S.B."/>
            <person name="Goldberg J."/>
            <person name="Griggs A."/>
            <person name="Gujja S."/>
            <person name="Hansen M."/>
            <person name="Howarth C."/>
            <person name="Imamovic A."/>
            <person name="Larimer J."/>
            <person name="McCowen C."/>
            <person name="Montmayeur A."/>
            <person name="Murphy C."/>
            <person name="Neiman D."/>
            <person name="Pearson M."/>
            <person name="Priest M."/>
            <person name="Roberts A."/>
            <person name="Saif S."/>
            <person name="Shea T."/>
            <person name="Sisk P."/>
            <person name="Sykes S."/>
            <person name="Wortman J."/>
            <person name="Nusbaum C."/>
            <person name="Birren B."/>
        </authorList>
    </citation>
    <scope>NUCLEOTIDE SEQUENCE [LARGE SCALE GENOMIC DNA]</scope>
    <source>
        <strain evidence="9 10">ATCC 51267</strain>
    </source>
</reference>
<dbReference type="RefSeq" id="WP_003778494.1">
    <property type="nucleotide sequence ID" value="NZ_JH992960.1"/>
</dbReference>
<dbReference type="Pfam" id="PF03591">
    <property type="entry name" value="AzlC"/>
    <property type="match status" value="1"/>
</dbReference>
<dbReference type="InterPro" id="IPR011606">
    <property type="entry name" value="Brnchd-chn_aa_trnsp_permease"/>
</dbReference>
<sequence>MFKKVLKPAFPVMVSYLVLSLVCGIVSFQVGFTPLQILLTSAVLYSGSGQFLLAGLYGAGASLVSIIITLAFLGLRFVLMSMSSSRHVRQKTTWFDFFFSMTISDESFGVNTVMFSQPDWTADHALALNLLNYGIWVLRSGLGALLVSVVDLDTSIISYGLTAMFICMTVEQFVDRYYLYAGLISVVFTIIALVILQNSLGIVVGALLASLIGFQLKWTKEGQGHE</sequence>
<dbReference type="GO" id="GO:0005886">
    <property type="term" value="C:plasma membrane"/>
    <property type="evidence" value="ECO:0007669"/>
    <property type="project" value="UniProtKB-SubCell"/>
</dbReference>
<evidence type="ECO:0000256" key="8">
    <source>
        <dbReference type="SAM" id="Phobius"/>
    </source>
</evidence>
<dbReference type="OrthoDB" id="3177005at2"/>
<accession>K9E971</accession>
<keyword evidence="3" id="KW-0813">Transport</keyword>
<dbReference type="Proteomes" id="UP000009875">
    <property type="component" value="Unassembled WGS sequence"/>
</dbReference>
<dbReference type="PANTHER" id="PTHR34979:SF1">
    <property type="entry name" value="INNER MEMBRANE PROTEIN YGAZ"/>
    <property type="match status" value="1"/>
</dbReference>
<feature type="transmembrane region" description="Helical" evidence="8">
    <location>
        <begin position="186"/>
        <end position="212"/>
    </location>
</feature>
<keyword evidence="4" id="KW-1003">Cell membrane</keyword>
<feature type="transmembrane region" description="Helical" evidence="8">
    <location>
        <begin position="12"/>
        <end position="32"/>
    </location>
</feature>
<keyword evidence="6 8" id="KW-1133">Transmembrane helix</keyword>
<comment type="similarity">
    <text evidence="2">Belongs to the AzlC family.</text>
</comment>